<accession>A0A9W6I166</accession>
<evidence type="ECO:0000313" key="2">
    <source>
        <dbReference type="EMBL" id="GLK09787.1"/>
    </source>
</evidence>
<comment type="caution">
    <text evidence="2">The sequence shown here is derived from an EMBL/GenBank/DDBJ whole genome shotgun (WGS) entry which is preliminary data.</text>
</comment>
<proteinExistence type="predicted"/>
<organism evidence="2 3">
    <name type="scientific">Streptosporangium carneum</name>
    <dbReference type="NCBI Taxonomy" id="47481"/>
    <lineage>
        <taxon>Bacteria</taxon>
        <taxon>Bacillati</taxon>
        <taxon>Actinomycetota</taxon>
        <taxon>Actinomycetes</taxon>
        <taxon>Streptosporangiales</taxon>
        <taxon>Streptosporangiaceae</taxon>
        <taxon>Streptosporangium</taxon>
    </lineage>
</organism>
<dbReference type="RefSeq" id="WP_271218242.1">
    <property type="nucleotide sequence ID" value="NZ_BAAAVD010000028.1"/>
</dbReference>
<feature type="region of interest" description="Disordered" evidence="1">
    <location>
        <begin position="128"/>
        <end position="158"/>
    </location>
</feature>
<evidence type="ECO:0000313" key="3">
    <source>
        <dbReference type="Proteomes" id="UP001143474"/>
    </source>
</evidence>
<dbReference type="AlphaFoldDB" id="A0A9W6I166"/>
<dbReference type="EMBL" id="BSEV01000006">
    <property type="protein sequence ID" value="GLK09787.1"/>
    <property type="molecule type" value="Genomic_DNA"/>
</dbReference>
<feature type="compositionally biased region" description="Acidic residues" evidence="1">
    <location>
        <begin position="129"/>
        <end position="140"/>
    </location>
</feature>
<keyword evidence="3" id="KW-1185">Reference proteome</keyword>
<evidence type="ECO:0000256" key="1">
    <source>
        <dbReference type="SAM" id="MobiDB-lite"/>
    </source>
</evidence>
<sequence length="158" mass="16594">MTPDGDYGVPGSLAKVLADVAAERVAQDVMWGIQDIDDGTGPWHAADADRAKEDVGEASREGRLTWRHILREEVLEAFAEDGPDALRTELVQVAAVAVKWVQALDRRGGTLPVAGGRPFAPHALKVTAEEAEDAAEEAEDAAAGRAEDGAGDVAGEGR</sequence>
<dbReference type="Proteomes" id="UP001143474">
    <property type="component" value="Unassembled WGS sequence"/>
</dbReference>
<reference evidence="2" key="1">
    <citation type="journal article" date="2014" name="Int. J. Syst. Evol. Microbiol.">
        <title>Complete genome sequence of Corynebacterium casei LMG S-19264T (=DSM 44701T), isolated from a smear-ripened cheese.</title>
        <authorList>
            <consortium name="US DOE Joint Genome Institute (JGI-PGF)"/>
            <person name="Walter F."/>
            <person name="Albersmeier A."/>
            <person name="Kalinowski J."/>
            <person name="Ruckert C."/>
        </authorList>
    </citation>
    <scope>NUCLEOTIDE SEQUENCE</scope>
    <source>
        <strain evidence="2">VKM Ac-2007</strain>
    </source>
</reference>
<protein>
    <submittedName>
        <fullName evidence="2">Uncharacterized protein</fullName>
    </submittedName>
</protein>
<gene>
    <name evidence="2" type="ORF">GCM10017600_31930</name>
</gene>
<reference evidence="2" key="2">
    <citation type="submission" date="2023-01" db="EMBL/GenBank/DDBJ databases">
        <authorList>
            <person name="Sun Q."/>
            <person name="Evtushenko L."/>
        </authorList>
    </citation>
    <scope>NUCLEOTIDE SEQUENCE</scope>
    <source>
        <strain evidence="2">VKM Ac-2007</strain>
    </source>
</reference>
<name>A0A9W6I166_9ACTN</name>